<evidence type="ECO:0000313" key="5">
    <source>
        <dbReference type="Proteomes" id="UP000199051"/>
    </source>
</evidence>
<evidence type="ECO:0000256" key="2">
    <source>
        <dbReference type="RuleBase" id="RU000461"/>
    </source>
</evidence>
<dbReference type="GO" id="GO:0016705">
    <property type="term" value="F:oxidoreductase activity, acting on paired donors, with incorporation or reduction of molecular oxygen"/>
    <property type="evidence" value="ECO:0007669"/>
    <property type="project" value="InterPro"/>
</dbReference>
<dbReference type="SUPFAM" id="SSF48264">
    <property type="entry name" value="Cytochrome P450"/>
    <property type="match status" value="1"/>
</dbReference>
<dbReference type="InterPro" id="IPR017972">
    <property type="entry name" value="Cyt_P450_CS"/>
</dbReference>
<feature type="region of interest" description="Disordered" evidence="3">
    <location>
        <begin position="1"/>
        <end position="28"/>
    </location>
</feature>
<keyword evidence="2" id="KW-0560">Oxidoreductase</keyword>
<feature type="compositionally biased region" description="Basic and acidic residues" evidence="3">
    <location>
        <begin position="1"/>
        <end position="18"/>
    </location>
</feature>
<name>A0A1H9M8D2_9PSEU</name>
<gene>
    <name evidence="4" type="ORF">SAMN04487818_10222</name>
</gene>
<dbReference type="PRINTS" id="PR00359">
    <property type="entry name" value="BP450"/>
</dbReference>
<dbReference type="Gene3D" id="1.10.630.10">
    <property type="entry name" value="Cytochrome P450"/>
    <property type="match status" value="1"/>
</dbReference>
<keyword evidence="5" id="KW-1185">Reference proteome</keyword>
<dbReference type="STRING" id="155974.SAMN04487818_10222"/>
<evidence type="ECO:0000256" key="1">
    <source>
        <dbReference type="ARBA" id="ARBA00010617"/>
    </source>
</evidence>
<dbReference type="GO" id="GO:0004497">
    <property type="term" value="F:monooxygenase activity"/>
    <property type="evidence" value="ECO:0007669"/>
    <property type="project" value="UniProtKB-KW"/>
</dbReference>
<comment type="similarity">
    <text evidence="1 2">Belongs to the cytochrome P450 family.</text>
</comment>
<keyword evidence="2" id="KW-0349">Heme</keyword>
<dbReference type="PANTHER" id="PTHR46696:SF6">
    <property type="entry name" value="P450, PUTATIVE (EUROFUNG)-RELATED"/>
    <property type="match status" value="1"/>
</dbReference>
<dbReference type="AlphaFoldDB" id="A0A1H9M8D2"/>
<keyword evidence="2" id="KW-0408">Iron</keyword>
<dbReference type="Pfam" id="PF00067">
    <property type="entry name" value="p450"/>
    <property type="match status" value="1"/>
</dbReference>
<protein>
    <submittedName>
        <fullName evidence="4">Cytochrome P450</fullName>
    </submittedName>
</protein>
<proteinExistence type="inferred from homology"/>
<dbReference type="PANTHER" id="PTHR46696">
    <property type="entry name" value="P450, PUTATIVE (EUROFUNG)-RELATED"/>
    <property type="match status" value="1"/>
</dbReference>
<dbReference type="EMBL" id="FOGI01000002">
    <property type="protein sequence ID" value="SER19956.1"/>
    <property type="molecule type" value="Genomic_DNA"/>
</dbReference>
<dbReference type="GO" id="GO:0005506">
    <property type="term" value="F:iron ion binding"/>
    <property type="evidence" value="ECO:0007669"/>
    <property type="project" value="InterPro"/>
</dbReference>
<evidence type="ECO:0000256" key="3">
    <source>
        <dbReference type="SAM" id="MobiDB-lite"/>
    </source>
</evidence>
<dbReference type="PROSITE" id="PS00086">
    <property type="entry name" value="CYTOCHROME_P450"/>
    <property type="match status" value="1"/>
</dbReference>
<dbReference type="InterPro" id="IPR002397">
    <property type="entry name" value="Cyt_P450_B"/>
</dbReference>
<dbReference type="InterPro" id="IPR001128">
    <property type="entry name" value="Cyt_P450"/>
</dbReference>
<sequence length="401" mass="42807">MHRMITESDDPEATRVADVDPLDPGEAGTIHERWGAVRRGGCPVRHSARQGGFWLVTRYADVAAVARDGDRFSAAVPGLGAALVSPESESGSVAPVFEQDGPTHTRWRRALAPFLSPAAARARGPWVRGVVRSVLGQMRPAGRADLVADLAWRVGPVVTADLLGIPDGDRDEFRRLLRASTTGPGTEDAAAYRRFLAAQARARVGGSGHDLLTVVVNTEIDGRRLADGEVVRFASLMVAAATLTTIDAIGSTLLLLCEDPGLRALVLADPALVSALVEESVRWESPVATTARVATTDVRVGGVDLVAGDRVLLAWGSANRDEAVFTEGEVARVDRAPWHLGWGTGAHQCPGRHLAREVLAVVVREVLDAVPDFRLQDGVVPRWTYGPLRGPEALPVVWSSE</sequence>
<dbReference type="Proteomes" id="UP000199051">
    <property type="component" value="Unassembled WGS sequence"/>
</dbReference>
<organism evidence="4 5">
    <name type="scientific">Actinokineospora terrae</name>
    <dbReference type="NCBI Taxonomy" id="155974"/>
    <lineage>
        <taxon>Bacteria</taxon>
        <taxon>Bacillati</taxon>
        <taxon>Actinomycetota</taxon>
        <taxon>Actinomycetes</taxon>
        <taxon>Pseudonocardiales</taxon>
        <taxon>Pseudonocardiaceae</taxon>
        <taxon>Actinokineospora</taxon>
    </lineage>
</organism>
<dbReference type="InterPro" id="IPR036396">
    <property type="entry name" value="Cyt_P450_sf"/>
</dbReference>
<reference evidence="5" key="1">
    <citation type="submission" date="2016-10" db="EMBL/GenBank/DDBJ databases">
        <authorList>
            <person name="Varghese N."/>
            <person name="Submissions S."/>
        </authorList>
    </citation>
    <scope>NUCLEOTIDE SEQUENCE [LARGE SCALE GENOMIC DNA]</scope>
    <source>
        <strain evidence="5">DSM 44260</strain>
    </source>
</reference>
<keyword evidence="2" id="KW-0479">Metal-binding</keyword>
<dbReference type="GO" id="GO:0020037">
    <property type="term" value="F:heme binding"/>
    <property type="evidence" value="ECO:0007669"/>
    <property type="project" value="InterPro"/>
</dbReference>
<evidence type="ECO:0000313" key="4">
    <source>
        <dbReference type="EMBL" id="SER19956.1"/>
    </source>
</evidence>
<accession>A0A1H9M8D2</accession>
<keyword evidence="2" id="KW-0503">Monooxygenase</keyword>